<dbReference type="Gene3D" id="3.30.2310.20">
    <property type="entry name" value="RelE-like"/>
    <property type="match status" value="1"/>
</dbReference>
<dbReference type="AlphaFoldDB" id="A0A2P7S6I3"/>
<dbReference type="EMBL" id="PXYK01000015">
    <property type="protein sequence ID" value="PSJ58084.1"/>
    <property type="molecule type" value="Genomic_DNA"/>
</dbReference>
<accession>A0A2P7S6I3</accession>
<dbReference type="InterPro" id="IPR007712">
    <property type="entry name" value="RelE/ParE_toxin"/>
</dbReference>
<dbReference type="InterPro" id="IPR035093">
    <property type="entry name" value="RelE/ParE_toxin_dom_sf"/>
</dbReference>
<keyword evidence="1" id="KW-1277">Toxin-antitoxin system</keyword>
<sequence length="84" mass="9562">MGAFFRPAPNTPPAQYLRAIANLVDNPRIGQPMTDDGLRRYVIPRIPFSIVYRVTEDHIEIVHIWDQRSDPAKLGLQEEAAAYT</sequence>
<dbReference type="Pfam" id="PF05016">
    <property type="entry name" value="ParE_toxin"/>
    <property type="match status" value="1"/>
</dbReference>
<dbReference type="Proteomes" id="UP000241229">
    <property type="component" value="Unassembled WGS sequence"/>
</dbReference>
<dbReference type="OrthoDB" id="595470at2"/>
<evidence type="ECO:0000313" key="2">
    <source>
        <dbReference type="EMBL" id="PSJ58084.1"/>
    </source>
</evidence>
<evidence type="ECO:0000313" key="3">
    <source>
        <dbReference type="Proteomes" id="UP000241229"/>
    </source>
</evidence>
<evidence type="ECO:0000256" key="1">
    <source>
        <dbReference type="ARBA" id="ARBA00022649"/>
    </source>
</evidence>
<dbReference type="RefSeq" id="WP_106773326.1">
    <property type="nucleotide sequence ID" value="NZ_PXYK01000015.1"/>
</dbReference>
<protein>
    <recommendedName>
        <fullName evidence="4">Type II toxin-antitoxin system RelE/ParE family toxin</fullName>
    </recommendedName>
</protein>
<reference evidence="2 3" key="1">
    <citation type="submission" date="2018-03" db="EMBL/GenBank/DDBJ databases">
        <title>The draft genome of Mesorhizobium sp. 6GN-30.</title>
        <authorList>
            <person name="Liu L."/>
            <person name="Li L."/>
            <person name="Wang T."/>
            <person name="Zhang X."/>
            <person name="Liang L."/>
        </authorList>
    </citation>
    <scope>NUCLEOTIDE SEQUENCE [LARGE SCALE GENOMIC DNA]</scope>
    <source>
        <strain evidence="2 3">6GN30</strain>
    </source>
</reference>
<keyword evidence="3" id="KW-1185">Reference proteome</keyword>
<evidence type="ECO:0008006" key="4">
    <source>
        <dbReference type="Google" id="ProtNLM"/>
    </source>
</evidence>
<comment type="caution">
    <text evidence="2">The sequence shown here is derived from an EMBL/GenBank/DDBJ whole genome shotgun (WGS) entry which is preliminary data.</text>
</comment>
<gene>
    <name evidence="2" type="ORF">C7I84_16610</name>
</gene>
<organism evidence="2 3">
    <name type="scientific">Kumtagia ephedrae</name>
    <dbReference type="NCBI Taxonomy" id="2116701"/>
    <lineage>
        <taxon>Bacteria</taxon>
        <taxon>Pseudomonadati</taxon>
        <taxon>Pseudomonadota</taxon>
        <taxon>Alphaproteobacteria</taxon>
        <taxon>Hyphomicrobiales</taxon>
        <taxon>Phyllobacteriaceae</taxon>
        <taxon>Kumtagia</taxon>
    </lineage>
</organism>
<name>A0A2P7S6I3_9HYPH</name>
<proteinExistence type="predicted"/>